<feature type="coiled-coil region" evidence="13">
    <location>
        <begin position="121"/>
        <end position="172"/>
    </location>
</feature>
<evidence type="ECO:0000259" key="16">
    <source>
        <dbReference type="Pfam" id="PF12781"/>
    </source>
</evidence>
<evidence type="ECO:0000256" key="9">
    <source>
        <dbReference type="ARBA" id="ARBA00023069"/>
    </source>
</evidence>
<dbReference type="Gene3D" id="3.40.50.300">
    <property type="entry name" value="P-loop containing nucleotide triphosphate hydrolases"/>
    <property type="match status" value="2"/>
</dbReference>
<evidence type="ECO:0000256" key="4">
    <source>
        <dbReference type="ARBA" id="ARBA00022701"/>
    </source>
</evidence>
<dbReference type="FunFam" id="1.10.8.1220:FF:000001">
    <property type="entry name" value="Dynein axonemal heavy chain 5"/>
    <property type="match status" value="1"/>
</dbReference>
<dbReference type="InterPro" id="IPR043160">
    <property type="entry name" value="Dynein_C_barrel"/>
</dbReference>
<dbReference type="Gene3D" id="1.20.1270.280">
    <property type="match status" value="1"/>
</dbReference>
<dbReference type="GO" id="GO:0045505">
    <property type="term" value="F:dynein intermediate chain binding"/>
    <property type="evidence" value="ECO:0007669"/>
    <property type="project" value="InterPro"/>
</dbReference>
<keyword evidence="20" id="KW-1185">Reference proteome</keyword>
<dbReference type="EMBL" id="BMAO01024490">
    <property type="protein sequence ID" value="GFQ95724.1"/>
    <property type="molecule type" value="Genomic_DNA"/>
</dbReference>
<dbReference type="FunFam" id="3.10.490.20:FF:000001">
    <property type="entry name" value="dynein heavy chain 7, axonemal"/>
    <property type="match status" value="1"/>
</dbReference>
<evidence type="ECO:0000256" key="13">
    <source>
        <dbReference type="SAM" id="Coils"/>
    </source>
</evidence>
<keyword evidence="8 13" id="KW-0175">Coiled coil</keyword>
<dbReference type="GO" id="GO:0051959">
    <property type="term" value="F:dynein light intermediate chain binding"/>
    <property type="evidence" value="ECO:0007669"/>
    <property type="project" value="InterPro"/>
</dbReference>
<dbReference type="InterPro" id="IPR041658">
    <property type="entry name" value="AAA_lid_11"/>
</dbReference>
<evidence type="ECO:0000256" key="11">
    <source>
        <dbReference type="ARBA" id="ARBA00023212"/>
    </source>
</evidence>
<keyword evidence="12" id="KW-0966">Cell projection</keyword>
<comment type="similarity">
    <text evidence="2">Belongs to the dynein heavy chain family.</text>
</comment>
<name>A0A8X6HZT9_TRICU</name>
<keyword evidence="11" id="KW-0206">Cytoskeleton</keyword>
<protein>
    <submittedName>
        <fullName evidence="19">Dynein heavy chain 3, axonemal</fullName>
    </submittedName>
</protein>
<dbReference type="Gene3D" id="1.10.8.1220">
    <property type="match status" value="1"/>
</dbReference>
<dbReference type="Proteomes" id="UP000887116">
    <property type="component" value="Unassembled WGS sequence"/>
</dbReference>
<accession>A0A8X6HZT9</accession>
<dbReference type="GO" id="GO:0005524">
    <property type="term" value="F:ATP binding"/>
    <property type="evidence" value="ECO:0007669"/>
    <property type="project" value="UniProtKB-KW"/>
</dbReference>
<dbReference type="Gene3D" id="1.20.920.20">
    <property type="match status" value="1"/>
</dbReference>
<dbReference type="GO" id="GO:0005930">
    <property type="term" value="C:axoneme"/>
    <property type="evidence" value="ECO:0007669"/>
    <property type="project" value="UniProtKB-SubCell"/>
</dbReference>
<evidence type="ECO:0000259" key="17">
    <source>
        <dbReference type="Pfam" id="PF18198"/>
    </source>
</evidence>
<dbReference type="Pfam" id="PF18199">
    <property type="entry name" value="Dynein_C"/>
    <property type="match status" value="2"/>
</dbReference>
<evidence type="ECO:0000256" key="1">
    <source>
        <dbReference type="ARBA" id="ARBA00004430"/>
    </source>
</evidence>
<feature type="domain" description="Dynein heavy chain C-terminal" evidence="18">
    <location>
        <begin position="1014"/>
        <end position="1149"/>
    </location>
</feature>
<dbReference type="InterPro" id="IPR041228">
    <property type="entry name" value="Dynein_C"/>
</dbReference>
<evidence type="ECO:0000256" key="6">
    <source>
        <dbReference type="ARBA" id="ARBA00022840"/>
    </source>
</evidence>
<evidence type="ECO:0000313" key="20">
    <source>
        <dbReference type="Proteomes" id="UP000887116"/>
    </source>
</evidence>
<dbReference type="InterPro" id="IPR026983">
    <property type="entry name" value="DHC"/>
</dbReference>
<evidence type="ECO:0000256" key="5">
    <source>
        <dbReference type="ARBA" id="ARBA00022741"/>
    </source>
</evidence>
<dbReference type="GO" id="GO:0005874">
    <property type="term" value="C:microtubule"/>
    <property type="evidence" value="ECO:0007669"/>
    <property type="project" value="UniProtKB-KW"/>
</dbReference>
<evidence type="ECO:0000259" key="14">
    <source>
        <dbReference type="Pfam" id="PF03028"/>
    </source>
</evidence>
<dbReference type="GO" id="GO:0007018">
    <property type="term" value="P:microtubule-based movement"/>
    <property type="evidence" value="ECO:0007669"/>
    <property type="project" value="InterPro"/>
</dbReference>
<dbReference type="InterPro" id="IPR024743">
    <property type="entry name" value="Dynein_HC_stalk"/>
</dbReference>
<evidence type="ECO:0000256" key="7">
    <source>
        <dbReference type="ARBA" id="ARBA00023017"/>
    </source>
</evidence>
<evidence type="ECO:0000256" key="3">
    <source>
        <dbReference type="ARBA" id="ARBA00022490"/>
    </source>
</evidence>
<dbReference type="FunFam" id="1.20.1270.280:FF:000001">
    <property type="entry name" value="dynein heavy chain 7, axonemal"/>
    <property type="match status" value="1"/>
</dbReference>
<dbReference type="InterPro" id="IPR027417">
    <property type="entry name" value="P-loop_NTPase"/>
</dbReference>
<keyword evidence="3" id="KW-0963">Cytoplasm</keyword>
<sequence length="1349" mass="152730">MEAICIMRGIKPERKPDPRGSGKMIEDYWGPSQKMLGDMKFLEALKSYDKDNIPEPIIQKIRQKFSNNPDFDPAVIKKISVACEGLCRWVRAMDVYNRVNKVVAPKKIKLKEATAEVAVQMKTLNEKKKALKAVTDKLQELNDTFTSKIKEKKDLEENLELCEQKKERATKMIAGLGGEKDRWNAAAESLTVAYNNIVGDVLLSSGVIAYLGAFTVDFRQECISAWRELCKESGIPCSDQFSVIDTLGDPVLIRSWQIAGLPVDNFSVENSIIVKFGRRWPLLIDPQGQASKWIKNMEKNDLHVIKLTDSNYIRILESALQFGHPVLLENVGEELDPVLETVLTKAIFKEGPMEMIKIGDNIVPYSQDFRFYITTRLQNPHYLPEISVKVTLINFMITPLGLQDQLLGIVAAKEDPQLEENKNKLILESAENKRLLKEIEDRILEVLSSSEGNILEDETGCQVLTSSKILSEEISAKEIVAEKTKIEIDAVRNGYQPVALHSSILFFCISSLSNIDPMYQYSLGWFIALYHQSIDNSVASPNLETRITNLNDHFTASIYRNVCRSLFEKDKLLFSFLLCIGILRGRGEINEEVWRFLLTGGVALENPYPNPCPEWLSDRAWSEIVRASNLPHLEGLKDCVQKNVSGWKTVYDSLNPHEIEYPDPFSALDGLYKMTVLRCLRPDKLIPAVQNFVLKNMGQFYIEPPTFDLVGSYSDSNCCTPLIFVLSPGADPMAALLKFGTDIGMTGNRIQSISLGQGQGPIAKAMIDKALQDGSWVVLQNCHLASSWMNTLENICEEVITSDRTDINFRLWLTSYPSDTFPVSVLQNGVKMTNEPPKGLRANLLRSFLSDPISSPSFYDDCIKPEEWHKLLFGLCFFHALVQERRKFGPLGWNIPYEFNESDLRISMTQLQMFLNDYEELPLEALTYLTGECNYGGRVTDDKDRRLLLSLLSIVYTPKIITDEKYKFSESGLYHIPDHLDRRNFVEYIRSLPINPHPEVFGLHENADITKDNQETQQLLDGILLTQGRTGGAGAQSSGEMIYDLADDILEKLPPDFDIEKIMELYPVVYTESMNTVLRQELIRFNRLTSVVRESLKNLQKAVKGLVVMSSELEEVFDCMLIGKVPAMWAAKSYPSLKPLGSYITDLLASDTQPAAYQAFLSGPNLGRNAKDGRRVKKGTWLNFFNKWVEEGIPSIFWISGFFFTQSFLTGVSQNYARKYHIPIDFLGYQFEVLTNETEVDAKPEDGAYVVGLFLEGARWDRVRMILNESYPKVLYDTLPVIWIKPGKRNEFIYSASYSCPVYKTSARRGTLSTTGHSTNFVMMIDLPSSKPAKHWINRGVAALCQLSD</sequence>
<feature type="domain" description="Dynein heavy chain C-terminal" evidence="18">
    <location>
        <begin position="1182"/>
        <end position="1345"/>
    </location>
</feature>
<proteinExistence type="inferred from homology"/>
<dbReference type="PANTHER" id="PTHR22878:SF71">
    <property type="entry name" value="DYNEIN, AXONEMAL, HEAVY CHAIN 3"/>
    <property type="match status" value="1"/>
</dbReference>
<evidence type="ECO:0000259" key="18">
    <source>
        <dbReference type="Pfam" id="PF18199"/>
    </source>
</evidence>
<evidence type="ECO:0000256" key="8">
    <source>
        <dbReference type="ARBA" id="ARBA00023054"/>
    </source>
</evidence>
<dbReference type="OrthoDB" id="6421011at2759"/>
<feature type="domain" description="Dynein heavy chain coiled coil stalk" evidence="15">
    <location>
        <begin position="29"/>
        <end position="224"/>
    </location>
</feature>
<dbReference type="Pfam" id="PF12777">
    <property type="entry name" value="MT"/>
    <property type="match status" value="1"/>
</dbReference>
<dbReference type="GO" id="GO:0008569">
    <property type="term" value="F:minus-end-directed microtubule motor activity"/>
    <property type="evidence" value="ECO:0007669"/>
    <property type="project" value="InterPro"/>
</dbReference>
<dbReference type="InterPro" id="IPR004273">
    <property type="entry name" value="Dynein_heavy_D6_P-loop"/>
</dbReference>
<dbReference type="GO" id="GO:0030286">
    <property type="term" value="C:dynein complex"/>
    <property type="evidence" value="ECO:0007669"/>
    <property type="project" value="UniProtKB-KW"/>
</dbReference>
<dbReference type="InterPro" id="IPR035706">
    <property type="entry name" value="AAA_9"/>
</dbReference>
<keyword evidence="9" id="KW-0969">Cilium</keyword>
<dbReference type="FunFam" id="1.10.8.720:FF:000001">
    <property type="entry name" value="dynein heavy chain 7, axonemal"/>
    <property type="match status" value="1"/>
</dbReference>
<dbReference type="FunFam" id="3.40.50.300:FF:000362">
    <property type="entry name" value="Dynein, axonemal, heavy chain 6"/>
    <property type="match status" value="1"/>
</dbReference>
<dbReference type="Gene3D" id="3.10.490.20">
    <property type="match status" value="1"/>
</dbReference>
<evidence type="ECO:0000256" key="12">
    <source>
        <dbReference type="ARBA" id="ARBA00023273"/>
    </source>
</evidence>
<evidence type="ECO:0000256" key="2">
    <source>
        <dbReference type="ARBA" id="ARBA00008887"/>
    </source>
</evidence>
<gene>
    <name evidence="19" type="primary">DNAH3</name>
    <name evidence="19" type="ORF">TNCT_588202</name>
</gene>
<dbReference type="InterPro" id="IPR042219">
    <property type="entry name" value="AAA_lid_11_sf"/>
</dbReference>
<keyword evidence="5" id="KW-0547">Nucleotide-binding</keyword>
<organism evidence="19 20">
    <name type="scientific">Trichonephila clavata</name>
    <name type="common">Joro spider</name>
    <name type="synonym">Nephila clavata</name>
    <dbReference type="NCBI Taxonomy" id="2740835"/>
    <lineage>
        <taxon>Eukaryota</taxon>
        <taxon>Metazoa</taxon>
        <taxon>Ecdysozoa</taxon>
        <taxon>Arthropoda</taxon>
        <taxon>Chelicerata</taxon>
        <taxon>Arachnida</taxon>
        <taxon>Araneae</taxon>
        <taxon>Araneomorphae</taxon>
        <taxon>Entelegynae</taxon>
        <taxon>Araneoidea</taxon>
        <taxon>Nephilidae</taxon>
        <taxon>Trichonephila</taxon>
    </lineage>
</organism>
<dbReference type="Gene3D" id="1.10.8.720">
    <property type="entry name" value="Region D6 of dynein motor"/>
    <property type="match status" value="1"/>
</dbReference>
<dbReference type="Pfam" id="PF12781">
    <property type="entry name" value="AAA_9"/>
    <property type="match status" value="1"/>
</dbReference>
<evidence type="ECO:0000256" key="10">
    <source>
        <dbReference type="ARBA" id="ARBA00023175"/>
    </source>
</evidence>
<reference evidence="19" key="1">
    <citation type="submission" date="2020-07" db="EMBL/GenBank/DDBJ databases">
        <title>Multicomponent nature underlies the extraordinary mechanical properties of spider dragline silk.</title>
        <authorList>
            <person name="Kono N."/>
            <person name="Nakamura H."/>
            <person name="Mori M."/>
            <person name="Yoshida Y."/>
            <person name="Ohtoshi R."/>
            <person name="Malay A.D."/>
            <person name="Moran D.A.P."/>
            <person name="Tomita M."/>
            <person name="Numata K."/>
            <person name="Arakawa K."/>
        </authorList>
    </citation>
    <scope>NUCLEOTIDE SEQUENCE</scope>
</reference>
<feature type="domain" description="Dynein heavy chain AAA lid" evidence="17">
    <location>
        <begin position="868"/>
        <end position="1007"/>
    </location>
</feature>
<dbReference type="Pfam" id="PF18198">
    <property type="entry name" value="AAA_lid_11"/>
    <property type="match status" value="1"/>
</dbReference>
<keyword evidence="6" id="KW-0067">ATP-binding</keyword>
<evidence type="ECO:0000259" key="15">
    <source>
        <dbReference type="Pfam" id="PF12777"/>
    </source>
</evidence>
<keyword evidence="7" id="KW-0243">Dynein</keyword>
<comment type="caution">
    <text evidence="19">The sequence shown here is derived from an EMBL/GenBank/DDBJ whole genome shotgun (WGS) entry which is preliminary data.</text>
</comment>
<dbReference type="FunFam" id="3.40.50.300:FF:000223">
    <property type="entry name" value="Dynein heavy chain 3, axonemal"/>
    <property type="match status" value="1"/>
</dbReference>
<keyword evidence="10" id="KW-0505">Motor protein</keyword>
<evidence type="ECO:0000313" key="19">
    <source>
        <dbReference type="EMBL" id="GFQ95724.1"/>
    </source>
</evidence>
<feature type="domain" description="Dynein heavy chain region D6 P-loop" evidence="14">
    <location>
        <begin position="717"/>
        <end position="833"/>
    </location>
</feature>
<dbReference type="Gene3D" id="6.10.140.1060">
    <property type="match status" value="1"/>
</dbReference>
<feature type="domain" description="Dynein heavy chain ATP-binding dynein motor region" evidence="16">
    <location>
        <begin position="254"/>
        <end position="474"/>
    </location>
</feature>
<keyword evidence="4" id="KW-0493">Microtubule</keyword>
<dbReference type="Pfam" id="PF03028">
    <property type="entry name" value="Dynein_heavy"/>
    <property type="match status" value="1"/>
</dbReference>
<comment type="subcellular location">
    <subcellularLocation>
        <location evidence="1">Cytoplasm</location>
        <location evidence="1">Cytoskeleton</location>
        <location evidence="1">Cilium axoneme</location>
    </subcellularLocation>
</comment>
<dbReference type="PANTHER" id="PTHR22878">
    <property type="entry name" value="DYNEIN HEAVY CHAIN 6, AXONEMAL-LIKE-RELATED"/>
    <property type="match status" value="1"/>
</dbReference>